<evidence type="ECO:0000313" key="2">
    <source>
        <dbReference type="Proteomes" id="UP000886501"/>
    </source>
</evidence>
<keyword evidence="2" id="KW-1185">Reference proteome</keyword>
<reference evidence="1" key="1">
    <citation type="submission" date="2019-10" db="EMBL/GenBank/DDBJ databases">
        <authorList>
            <consortium name="DOE Joint Genome Institute"/>
            <person name="Kuo A."/>
            <person name="Miyauchi S."/>
            <person name="Kiss E."/>
            <person name="Drula E."/>
            <person name="Kohler A."/>
            <person name="Sanchez-Garcia M."/>
            <person name="Andreopoulos B."/>
            <person name="Barry K.W."/>
            <person name="Bonito G."/>
            <person name="Buee M."/>
            <person name="Carver A."/>
            <person name="Chen C."/>
            <person name="Cichocki N."/>
            <person name="Clum A."/>
            <person name="Culley D."/>
            <person name="Crous P.W."/>
            <person name="Fauchery L."/>
            <person name="Girlanda M."/>
            <person name="Hayes R."/>
            <person name="Keri Z."/>
            <person name="Labutti K."/>
            <person name="Lipzen A."/>
            <person name="Lombard V."/>
            <person name="Magnuson J."/>
            <person name="Maillard F."/>
            <person name="Morin E."/>
            <person name="Murat C."/>
            <person name="Nolan M."/>
            <person name="Ohm R."/>
            <person name="Pangilinan J."/>
            <person name="Pereira M."/>
            <person name="Perotto S."/>
            <person name="Peter M."/>
            <person name="Riley R."/>
            <person name="Sitrit Y."/>
            <person name="Stielow B."/>
            <person name="Szollosi G."/>
            <person name="Zifcakova L."/>
            <person name="Stursova M."/>
            <person name="Spatafora J.W."/>
            <person name="Tedersoo L."/>
            <person name="Vaario L.-M."/>
            <person name="Yamada A."/>
            <person name="Yan M."/>
            <person name="Wang P."/>
            <person name="Xu J."/>
            <person name="Bruns T."/>
            <person name="Baldrian P."/>
            <person name="Vilgalys R."/>
            <person name="Henrissat B."/>
            <person name="Grigoriev I.V."/>
            <person name="Hibbett D."/>
            <person name="Nagy L.G."/>
            <person name="Martin F.M."/>
        </authorList>
    </citation>
    <scope>NUCLEOTIDE SEQUENCE</scope>
    <source>
        <strain evidence="1">P2</strain>
    </source>
</reference>
<accession>A0ACB6ZJW7</accession>
<name>A0ACB6ZJW7_THEGA</name>
<sequence>MNVRILSFTLIKHLFHVVWICVRLISVEFETKSSDTAKIAVLDPPSDNFRHIPESGVLVFPDYVYGDGNTALVCGETCVRHWNTYRGPKHRSLFSVKLAQKGGIWSLGEGFIGSLAGTTHSFPVESFGGKDDFDASKTHVMTQYAALDPDRPIDPELPLAWHTEQNAYVVDLKGQDRKEVTSRNAVPHSPVFSNDGAKVTWVELAEDGHESDLAVLVVYDLKKAGSNVRVKVLALPVPASKPSSDKKPASPSSPYLVLVFSEPIHEVQRRGEEDPWVHFEAKGISEDDDKKWAPLSLAHGGPQGAWEDRWPTKWNTGDLTDAIKEEWPDWGGKPLVERDGDISSSPEQPWLGFGLKALVCHDEPDSQDHGYSTDELFFLDHSSTFNRELGGQPWKNDTRELTKFSSSDHAHKRSTPKLITHRSKDYRLPKTDGIATFHALQKGVPGHFVIFSDGGRWVLNHGNSLEWWMIDGVEYGTFNISMIIVPKILNT</sequence>
<dbReference type="Proteomes" id="UP000886501">
    <property type="component" value="Unassembled WGS sequence"/>
</dbReference>
<protein>
    <submittedName>
        <fullName evidence="1">Uncharacterized protein</fullName>
    </submittedName>
</protein>
<gene>
    <name evidence="1" type="ORF">BDM02DRAFT_3128157</name>
</gene>
<organism evidence="1 2">
    <name type="scientific">Thelephora ganbajun</name>
    <name type="common">Ganba fungus</name>
    <dbReference type="NCBI Taxonomy" id="370292"/>
    <lineage>
        <taxon>Eukaryota</taxon>
        <taxon>Fungi</taxon>
        <taxon>Dikarya</taxon>
        <taxon>Basidiomycota</taxon>
        <taxon>Agaricomycotina</taxon>
        <taxon>Agaricomycetes</taxon>
        <taxon>Thelephorales</taxon>
        <taxon>Thelephoraceae</taxon>
        <taxon>Thelephora</taxon>
    </lineage>
</organism>
<reference evidence="1" key="2">
    <citation type="journal article" date="2020" name="Nat. Commun.">
        <title>Large-scale genome sequencing of mycorrhizal fungi provides insights into the early evolution of symbiotic traits.</title>
        <authorList>
            <person name="Miyauchi S."/>
            <person name="Kiss E."/>
            <person name="Kuo A."/>
            <person name="Drula E."/>
            <person name="Kohler A."/>
            <person name="Sanchez-Garcia M."/>
            <person name="Morin E."/>
            <person name="Andreopoulos B."/>
            <person name="Barry K.W."/>
            <person name="Bonito G."/>
            <person name="Buee M."/>
            <person name="Carver A."/>
            <person name="Chen C."/>
            <person name="Cichocki N."/>
            <person name="Clum A."/>
            <person name="Culley D."/>
            <person name="Crous P.W."/>
            <person name="Fauchery L."/>
            <person name="Girlanda M."/>
            <person name="Hayes R.D."/>
            <person name="Keri Z."/>
            <person name="LaButti K."/>
            <person name="Lipzen A."/>
            <person name="Lombard V."/>
            <person name="Magnuson J."/>
            <person name="Maillard F."/>
            <person name="Murat C."/>
            <person name="Nolan M."/>
            <person name="Ohm R.A."/>
            <person name="Pangilinan J."/>
            <person name="Pereira M.F."/>
            <person name="Perotto S."/>
            <person name="Peter M."/>
            <person name="Pfister S."/>
            <person name="Riley R."/>
            <person name="Sitrit Y."/>
            <person name="Stielow J.B."/>
            <person name="Szollosi G."/>
            <person name="Zifcakova L."/>
            <person name="Stursova M."/>
            <person name="Spatafora J.W."/>
            <person name="Tedersoo L."/>
            <person name="Vaario L.M."/>
            <person name="Yamada A."/>
            <person name="Yan M."/>
            <person name="Wang P."/>
            <person name="Xu J."/>
            <person name="Bruns T."/>
            <person name="Baldrian P."/>
            <person name="Vilgalys R."/>
            <person name="Dunand C."/>
            <person name="Henrissat B."/>
            <person name="Grigoriev I.V."/>
            <person name="Hibbett D."/>
            <person name="Nagy L.G."/>
            <person name="Martin F.M."/>
        </authorList>
    </citation>
    <scope>NUCLEOTIDE SEQUENCE</scope>
    <source>
        <strain evidence="1">P2</strain>
    </source>
</reference>
<proteinExistence type="predicted"/>
<dbReference type="EMBL" id="MU117993">
    <property type="protein sequence ID" value="KAF9649809.1"/>
    <property type="molecule type" value="Genomic_DNA"/>
</dbReference>
<evidence type="ECO:0000313" key="1">
    <source>
        <dbReference type="EMBL" id="KAF9649809.1"/>
    </source>
</evidence>
<comment type="caution">
    <text evidence="1">The sequence shown here is derived from an EMBL/GenBank/DDBJ whole genome shotgun (WGS) entry which is preliminary data.</text>
</comment>